<protein>
    <submittedName>
        <fullName evidence="8">Unannotated protein</fullName>
    </submittedName>
</protein>
<feature type="region of interest" description="Disordered" evidence="5">
    <location>
        <begin position="1"/>
        <end position="58"/>
    </location>
</feature>
<dbReference type="InterPro" id="IPR013249">
    <property type="entry name" value="RNA_pol_sigma70_r4_t2"/>
</dbReference>
<dbReference type="InterPro" id="IPR013325">
    <property type="entry name" value="RNA_pol_sigma_r2"/>
</dbReference>
<dbReference type="PANTHER" id="PTHR43133:SF62">
    <property type="entry name" value="RNA POLYMERASE SIGMA FACTOR SIGZ"/>
    <property type="match status" value="1"/>
</dbReference>
<evidence type="ECO:0000256" key="2">
    <source>
        <dbReference type="ARBA" id="ARBA00023015"/>
    </source>
</evidence>
<keyword evidence="4" id="KW-0804">Transcription</keyword>
<accession>A0A6J7HK90</accession>
<evidence type="ECO:0000259" key="6">
    <source>
        <dbReference type="Pfam" id="PF04542"/>
    </source>
</evidence>
<organism evidence="8">
    <name type="scientific">freshwater metagenome</name>
    <dbReference type="NCBI Taxonomy" id="449393"/>
    <lineage>
        <taxon>unclassified sequences</taxon>
        <taxon>metagenomes</taxon>
        <taxon>ecological metagenomes</taxon>
    </lineage>
</organism>
<dbReference type="InterPro" id="IPR014284">
    <property type="entry name" value="RNA_pol_sigma-70_dom"/>
</dbReference>
<evidence type="ECO:0000256" key="1">
    <source>
        <dbReference type="ARBA" id="ARBA00010641"/>
    </source>
</evidence>
<comment type="similarity">
    <text evidence="1">Belongs to the sigma-70 factor family. ECF subfamily.</text>
</comment>
<dbReference type="InterPro" id="IPR036388">
    <property type="entry name" value="WH-like_DNA-bd_sf"/>
</dbReference>
<feature type="compositionally biased region" description="Pro residues" evidence="5">
    <location>
        <begin position="20"/>
        <end position="30"/>
    </location>
</feature>
<feature type="domain" description="RNA polymerase sigma-70 region 2" evidence="6">
    <location>
        <begin position="85"/>
        <end position="154"/>
    </location>
</feature>
<feature type="region of interest" description="Disordered" evidence="5">
    <location>
        <begin position="239"/>
        <end position="260"/>
    </location>
</feature>
<evidence type="ECO:0000313" key="8">
    <source>
        <dbReference type="EMBL" id="CAB4917513.1"/>
    </source>
</evidence>
<dbReference type="InterPro" id="IPR013324">
    <property type="entry name" value="RNA_pol_sigma_r3/r4-like"/>
</dbReference>
<reference evidence="8" key="1">
    <citation type="submission" date="2020-05" db="EMBL/GenBank/DDBJ databases">
        <authorList>
            <person name="Chiriac C."/>
            <person name="Salcher M."/>
            <person name="Ghai R."/>
            <person name="Kavagutti S V."/>
        </authorList>
    </citation>
    <scope>NUCLEOTIDE SEQUENCE</scope>
</reference>
<dbReference type="EMBL" id="CAFBMK010000089">
    <property type="protein sequence ID" value="CAB4917513.1"/>
    <property type="molecule type" value="Genomic_DNA"/>
</dbReference>
<evidence type="ECO:0000256" key="3">
    <source>
        <dbReference type="ARBA" id="ARBA00023082"/>
    </source>
</evidence>
<name>A0A6J7HK90_9ZZZZ</name>
<evidence type="ECO:0000259" key="7">
    <source>
        <dbReference type="Pfam" id="PF08281"/>
    </source>
</evidence>
<dbReference type="Pfam" id="PF04542">
    <property type="entry name" value="Sigma70_r2"/>
    <property type="match status" value="1"/>
</dbReference>
<feature type="domain" description="RNA polymerase sigma factor 70 region 4 type 2" evidence="7">
    <location>
        <begin position="188"/>
        <end position="239"/>
    </location>
</feature>
<dbReference type="AlphaFoldDB" id="A0A6J7HK90"/>
<dbReference type="PANTHER" id="PTHR43133">
    <property type="entry name" value="RNA POLYMERASE ECF-TYPE SIGMA FACTO"/>
    <property type="match status" value="1"/>
</dbReference>
<dbReference type="SUPFAM" id="SSF88946">
    <property type="entry name" value="Sigma2 domain of RNA polymerase sigma factors"/>
    <property type="match status" value="1"/>
</dbReference>
<dbReference type="InterPro" id="IPR007627">
    <property type="entry name" value="RNA_pol_sigma70_r2"/>
</dbReference>
<dbReference type="NCBIfam" id="TIGR02937">
    <property type="entry name" value="sigma70-ECF"/>
    <property type="match status" value="1"/>
</dbReference>
<keyword evidence="3" id="KW-0731">Sigma factor</keyword>
<evidence type="ECO:0000256" key="4">
    <source>
        <dbReference type="ARBA" id="ARBA00023163"/>
    </source>
</evidence>
<keyword evidence="2" id="KW-0805">Transcription regulation</keyword>
<dbReference type="Gene3D" id="1.10.10.10">
    <property type="entry name" value="Winged helix-like DNA-binding domain superfamily/Winged helix DNA-binding domain"/>
    <property type="match status" value="1"/>
</dbReference>
<evidence type="ECO:0000256" key="5">
    <source>
        <dbReference type="SAM" id="MobiDB-lite"/>
    </source>
</evidence>
<dbReference type="SUPFAM" id="SSF88659">
    <property type="entry name" value="Sigma3 and sigma4 domains of RNA polymerase sigma factors"/>
    <property type="match status" value="1"/>
</dbReference>
<gene>
    <name evidence="8" type="ORF">UFOPK3564_01652</name>
</gene>
<dbReference type="InterPro" id="IPR039425">
    <property type="entry name" value="RNA_pol_sigma-70-like"/>
</dbReference>
<feature type="region of interest" description="Disordered" evidence="5">
    <location>
        <begin position="152"/>
        <end position="176"/>
    </location>
</feature>
<dbReference type="GO" id="GO:0003677">
    <property type="term" value="F:DNA binding"/>
    <property type="evidence" value="ECO:0007669"/>
    <property type="project" value="InterPro"/>
</dbReference>
<dbReference type="Gene3D" id="1.10.1740.10">
    <property type="match status" value="1"/>
</dbReference>
<dbReference type="GO" id="GO:0016987">
    <property type="term" value="F:sigma factor activity"/>
    <property type="evidence" value="ECO:0007669"/>
    <property type="project" value="UniProtKB-KW"/>
</dbReference>
<dbReference type="GO" id="GO:0006352">
    <property type="term" value="P:DNA-templated transcription initiation"/>
    <property type="evidence" value="ECO:0007669"/>
    <property type="project" value="InterPro"/>
</dbReference>
<sequence>MPGAPVYGGPVFTSERPATAPEPPAGPPTTVPSRAGPRSSTAPPAGSGRTPPALVGSPDAGLALLPDRVLMRRAARHDARAFEVFYRRHISSARAVSFRTVGTAQRADEVCQEAFLSAWRAAGRFDPELGTARSWVLSIVRNRAIDQLRVHRRTSDRDATDEASVELQPADPRDATESVALRNVSSLATRRLLDVLDPDQQQVIELAFFRGLSHAEIASRLELPLGTVKARIHRGLARMRASAGRPGPDVGAPGATTDAA</sequence>
<dbReference type="Pfam" id="PF08281">
    <property type="entry name" value="Sigma70_r4_2"/>
    <property type="match status" value="1"/>
</dbReference>
<proteinExistence type="inferred from homology"/>
<dbReference type="CDD" id="cd06171">
    <property type="entry name" value="Sigma70_r4"/>
    <property type="match status" value="1"/>
</dbReference>